<feature type="transmembrane region" description="Helical" evidence="2">
    <location>
        <begin position="158"/>
        <end position="180"/>
    </location>
</feature>
<sequence>MSDDKVFIKYEKEIDDCYDEHDHYLKYRSGIDESELKNSEASDKAILTISSVAIGLLFNYSKNYSSIDNPINNLLLICGWFFIAGSMTLVIISMYFSGVMLSRNRKKIDSILRERSNLIKELYEYEEVGNESNFKIKKVKLDKIKFKKPKVLGFFTRMFHYCSPIFLIIGILLVGIYFAFNLSEPSKTNGQVKPTLNKVINSIHIINKEEVNNGRTRSENTNTTTTTTSSRARA</sequence>
<organism evidence="3 4">
    <name type="scientific">Pseudoalteromonas prydzensis</name>
    <dbReference type="NCBI Taxonomy" id="182141"/>
    <lineage>
        <taxon>Bacteria</taxon>
        <taxon>Pseudomonadati</taxon>
        <taxon>Pseudomonadota</taxon>
        <taxon>Gammaproteobacteria</taxon>
        <taxon>Alteromonadales</taxon>
        <taxon>Pseudoalteromonadaceae</taxon>
        <taxon>Pseudoalteromonas</taxon>
    </lineage>
</organism>
<dbReference type="Proteomes" id="UP000707245">
    <property type="component" value="Unassembled WGS sequence"/>
</dbReference>
<dbReference type="RefSeq" id="WP_192540378.1">
    <property type="nucleotide sequence ID" value="NZ_JBQDLW010000006.1"/>
</dbReference>
<dbReference type="EMBL" id="RRZA01000003">
    <property type="protein sequence ID" value="MBE0456097.1"/>
    <property type="molecule type" value="Genomic_DNA"/>
</dbReference>
<evidence type="ECO:0000313" key="4">
    <source>
        <dbReference type="Proteomes" id="UP000707245"/>
    </source>
</evidence>
<evidence type="ECO:0000256" key="1">
    <source>
        <dbReference type="SAM" id="MobiDB-lite"/>
    </source>
</evidence>
<evidence type="ECO:0000313" key="3">
    <source>
        <dbReference type="EMBL" id="MBE0456097.1"/>
    </source>
</evidence>
<feature type="region of interest" description="Disordered" evidence="1">
    <location>
        <begin position="211"/>
        <end position="234"/>
    </location>
</feature>
<name>A0ABR9FGH1_9GAMM</name>
<protein>
    <recommendedName>
        <fullName evidence="5">SMODS and SLOG-associating 2TM effector domain-containing protein</fullName>
    </recommendedName>
</protein>
<accession>A0ABR9FGH1</accession>
<comment type="caution">
    <text evidence="3">The sequence shown here is derived from an EMBL/GenBank/DDBJ whole genome shotgun (WGS) entry which is preliminary data.</text>
</comment>
<keyword evidence="2" id="KW-1133">Transmembrane helix</keyword>
<keyword evidence="2" id="KW-0472">Membrane</keyword>
<feature type="compositionally biased region" description="Low complexity" evidence="1">
    <location>
        <begin position="219"/>
        <end position="234"/>
    </location>
</feature>
<gene>
    <name evidence="3" type="ORF">EI167_01260</name>
</gene>
<keyword evidence="2" id="KW-0812">Transmembrane</keyword>
<evidence type="ECO:0008006" key="5">
    <source>
        <dbReference type="Google" id="ProtNLM"/>
    </source>
</evidence>
<feature type="transmembrane region" description="Helical" evidence="2">
    <location>
        <begin position="74"/>
        <end position="97"/>
    </location>
</feature>
<evidence type="ECO:0000256" key="2">
    <source>
        <dbReference type="SAM" id="Phobius"/>
    </source>
</evidence>
<reference evidence="3 4" key="1">
    <citation type="submission" date="2020-07" db="EMBL/GenBank/DDBJ databases">
        <title>Halophilic bacteria isolated from french cheeses.</title>
        <authorList>
            <person name="Kothe C.I."/>
            <person name="Farah-Kraiem B."/>
            <person name="Renault P."/>
            <person name="Dridi B."/>
        </authorList>
    </citation>
    <scope>NUCLEOTIDE SEQUENCE [LARGE SCALE GENOMIC DNA]</scope>
    <source>
        <strain evidence="3 4">FME14</strain>
    </source>
</reference>
<proteinExistence type="predicted"/>
<keyword evidence="4" id="KW-1185">Reference proteome</keyword>